<dbReference type="EMBL" id="JAGTJR010000007">
    <property type="protein sequence ID" value="KAH7057300.1"/>
    <property type="molecule type" value="Genomic_DNA"/>
</dbReference>
<proteinExistence type="predicted"/>
<protein>
    <recommendedName>
        <fullName evidence="1">DUF6590 domain-containing protein</fullName>
    </recommendedName>
</protein>
<reference evidence="2 3" key="1">
    <citation type="journal article" date="2021" name="Nat. Commun.">
        <title>Genetic determinants of endophytism in the Arabidopsis root mycobiome.</title>
        <authorList>
            <person name="Mesny F."/>
            <person name="Miyauchi S."/>
            <person name="Thiergart T."/>
            <person name="Pickel B."/>
            <person name="Atanasova L."/>
            <person name="Karlsson M."/>
            <person name="Huettel B."/>
            <person name="Barry K.W."/>
            <person name="Haridas S."/>
            <person name="Chen C."/>
            <person name="Bauer D."/>
            <person name="Andreopoulos W."/>
            <person name="Pangilinan J."/>
            <person name="LaButti K."/>
            <person name="Riley R."/>
            <person name="Lipzen A."/>
            <person name="Clum A."/>
            <person name="Drula E."/>
            <person name="Henrissat B."/>
            <person name="Kohler A."/>
            <person name="Grigoriev I.V."/>
            <person name="Martin F.M."/>
            <person name="Hacquard S."/>
        </authorList>
    </citation>
    <scope>NUCLEOTIDE SEQUENCE [LARGE SCALE GENOMIC DNA]</scope>
    <source>
        <strain evidence="2 3">MPI-SDFR-AT-0080</strain>
    </source>
</reference>
<dbReference type="Proteomes" id="UP000774617">
    <property type="component" value="Unassembled WGS sequence"/>
</dbReference>
<evidence type="ECO:0000313" key="2">
    <source>
        <dbReference type="EMBL" id="KAH7057300.1"/>
    </source>
</evidence>
<accession>A0ABQ8GJW8</accession>
<sequence length="519" mass="57196">MALFSAPSALSDFTPRNSTAVCLMRMEVCLMSAFCARKAVSASEEPCRRWCRAPTSPPWWWLGPLAVPGSLPEARQSAAACKSSVPQAPTHLTSLLPAAACPAALFKLPKDFGVVLPSSSSLIFRKMLDRNRASPGLRSNASSQSSRNYQPLEEKYWRGFFVPGRIFMYQLHESELDDYNNKKQRLLAPRGSAKPVYRRCMVIKGGRNTSQCLLIKTYEDQGCTREDVRSKQDHHAVVYTGHDAFRLAGETRLRTSIQAEAISHDTVLPRLARLNYDSTFELSHTRPIYPLAQVTPRSLQTLLRDYEELNPPAIIPLRRMTRKRTWDAMLEQLDATTISPSPTARPLRAVTLRRAPTFPPPVPEAPPTPRIEIRAPAPDVTLFPVIPANRRATTHIPLVLHSARDARASAPVSALCCPAAAELNFIDADLVARLGATALRYAGPDVVMPGSGAVLPAAAAVKVGWRFEGSLRPCLDTFVVFRGLPSEVVLGSRTLVERRWGVGIREGEELGLPVLSRGE</sequence>
<comment type="caution">
    <text evidence="2">The sequence shown here is derived from an EMBL/GenBank/DDBJ whole genome shotgun (WGS) entry which is preliminary data.</text>
</comment>
<dbReference type="Pfam" id="PF20233">
    <property type="entry name" value="DUF6590"/>
    <property type="match status" value="1"/>
</dbReference>
<feature type="domain" description="DUF6590" evidence="1">
    <location>
        <begin position="159"/>
        <end position="303"/>
    </location>
</feature>
<dbReference type="InterPro" id="IPR046497">
    <property type="entry name" value="DUF6590"/>
</dbReference>
<evidence type="ECO:0000259" key="1">
    <source>
        <dbReference type="Pfam" id="PF20233"/>
    </source>
</evidence>
<evidence type="ECO:0000313" key="3">
    <source>
        <dbReference type="Proteomes" id="UP000774617"/>
    </source>
</evidence>
<keyword evidence="3" id="KW-1185">Reference proteome</keyword>
<gene>
    <name evidence="2" type="ORF">B0J12DRAFT_409190</name>
</gene>
<organism evidence="2 3">
    <name type="scientific">Macrophomina phaseolina</name>
    <dbReference type="NCBI Taxonomy" id="35725"/>
    <lineage>
        <taxon>Eukaryota</taxon>
        <taxon>Fungi</taxon>
        <taxon>Dikarya</taxon>
        <taxon>Ascomycota</taxon>
        <taxon>Pezizomycotina</taxon>
        <taxon>Dothideomycetes</taxon>
        <taxon>Dothideomycetes incertae sedis</taxon>
        <taxon>Botryosphaeriales</taxon>
        <taxon>Botryosphaeriaceae</taxon>
        <taxon>Macrophomina</taxon>
    </lineage>
</organism>
<name>A0ABQ8GJW8_9PEZI</name>